<dbReference type="PANTHER" id="PTHR12413">
    <property type="entry name" value="DOLICHYL GLYCOSYLTRANSFERASE"/>
    <property type="match status" value="1"/>
</dbReference>
<dbReference type="GO" id="GO:0005789">
    <property type="term" value="C:endoplasmic reticulum membrane"/>
    <property type="evidence" value="ECO:0007669"/>
    <property type="project" value="UniProtKB-SubCell"/>
</dbReference>
<dbReference type="Pfam" id="PF03155">
    <property type="entry name" value="Alg6_Alg8"/>
    <property type="match status" value="1"/>
</dbReference>
<comment type="subcellular location">
    <subcellularLocation>
        <location evidence="1 10">Endoplasmic reticulum membrane</location>
        <topology evidence="1 10">Multi-pass membrane protein</topology>
    </subcellularLocation>
</comment>
<gene>
    <name evidence="11" type="ORF">QBZ16_005318</name>
</gene>
<protein>
    <recommendedName>
        <fullName evidence="10">Alpha-1,3-glucosyltransferase</fullName>
        <ecNumber evidence="10">2.4.1.-</ecNumber>
    </recommendedName>
</protein>
<evidence type="ECO:0000313" key="11">
    <source>
        <dbReference type="EMBL" id="KAK2076558.1"/>
    </source>
</evidence>
<keyword evidence="9 10" id="KW-0472">Membrane</keyword>
<evidence type="ECO:0000256" key="8">
    <source>
        <dbReference type="ARBA" id="ARBA00022989"/>
    </source>
</evidence>
<keyword evidence="4 10" id="KW-0328">Glycosyltransferase</keyword>
<evidence type="ECO:0000256" key="2">
    <source>
        <dbReference type="ARBA" id="ARBA00004922"/>
    </source>
</evidence>
<dbReference type="EC" id="2.4.1.-" evidence="10"/>
<keyword evidence="7 10" id="KW-0256">Endoplasmic reticulum</keyword>
<dbReference type="PANTHER" id="PTHR12413:SF2">
    <property type="entry name" value="DOLICHYL PYROPHOSPHATE GLC1MAN9GLCNAC2 ALPHA-1,3-GLUCOSYLTRANSFERASE-RELATED"/>
    <property type="match status" value="1"/>
</dbReference>
<dbReference type="EMBL" id="JASFZW010000009">
    <property type="protein sequence ID" value="KAK2076558.1"/>
    <property type="molecule type" value="Genomic_DNA"/>
</dbReference>
<evidence type="ECO:0000256" key="1">
    <source>
        <dbReference type="ARBA" id="ARBA00004477"/>
    </source>
</evidence>
<dbReference type="AlphaFoldDB" id="A0AAD9IFE5"/>
<evidence type="ECO:0000256" key="3">
    <source>
        <dbReference type="ARBA" id="ARBA00008715"/>
    </source>
</evidence>
<evidence type="ECO:0000256" key="6">
    <source>
        <dbReference type="ARBA" id="ARBA00022692"/>
    </source>
</evidence>
<dbReference type="GO" id="GO:0042283">
    <property type="term" value="F:dolichyl pyrophosphate Glc1Man9GlcNAc2 alpha-1,3-glucosyltransferase activity"/>
    <property type="evidence" value="ECO:0007669"/>
    <property type="project" value="TreeGrafter"/>
</dbReference>
<evidence type="ECO:0000256" key="5">
    <source>
        <dbReference type="ARBA" id="ARBA00022679"/>
    </source>
</evidence>
<evidence type="ECO:0000256" key="7">
    <source>
        <dbReference type="ARBA" id="ARBA00022824"/>
    </source>
</evidence>
<keyword evidence="8 10" id="KW-1133">Transmembrane helix</keyword>
<comment type="pathway">
    <text evidence="2 10">Protein modification; protein glycosylation.</text>
</comment>
<evidence type="ECO:0000313" key="12">
    <source>
        <dbReference type="Proteomes" id="UP001255856"/>
    </source>
</evidence>
<keyword evidence="12" id="KW-1185">Reference proteome</keyword>
<feature type="transmembrane region" description="Helical" evidence="10">
    <location>
        <begin position="77"/>
        <end position="95"/>
    </location>
</feature>
<comment type="caution">
    <text evidence="11">The sequence shown here is derived from an EMBL/GenBank/DDBJ whole genome shotgun (WGS) entry which is preliminary data.</text>
</comment>
<dbReference type="Proteomes" id="UP001255856">
    <property type="component" value="Unassembled WGS sequence"/>
</dbReference>
<dbReference type="InterPro" id="IPR004856">
    <property type="entry name" value="Glyco_trans_ALG6/ALG8"/>
</dbReference>
<feature type="transmembrane region" description="Helical" evidence="10">
    <location>
        <begin position="7"/>
        <end position="25"/>
    </location>
</feature>
<sequence>MASGRTAIALVAIATGIKLLLFPAYHSTDFEVHQWTLDYPPLFAWFERLLSLGARLVDPRMLEVSNLGYETPAVVQYQRSTVIATEFALLIVVWIVSRGQSASTRNLSLGLVALHPGLLIVDHIHFQYNAIVGAICAASLGPVLATGQASALLGRLFPFGRGLVHAYWAPNAWALYAGLDKLAGLALRALGRSAGADSASMTGGLVGVARFQVLPQIGSGWTFGLSLLAMAPCLVRTWKRPEPFEFPAAVLYCTLVSFFWGYHVHEKAILMVTVPAAVFALADRAPGDSVRQLFFLSVLSTYSLFPLLFRPQEYAIKVGSGVGMKGI</sequence>
<keyword evidence="5 10" id="KW-0808">Transferase</keyword>
<dbReference type="GO" id="GO:0006487">
    <property type="term" value="P:protein N-linked glycosylation"/>
    <property type="evidence" value="ECO:0007669"/>
    <property type="project" value="TreeGrafter"/>
</dbReference>
<comment type="similarity">
    <text evidence="3 10">Belongs to the ALG6/ALG8 glucosyltransferase family.</text>
</comment>
<feature type="transmembrane region" description="Helical" evidence="10">
    <location>
        <begin position="130"/>
        <end position="153"/>
    </location>
</feature>
<organism evidence="11 12">
    <name type="scientific">Prototheca wickerhamii</name>
    <dbReference type="NCBI Taxonomy" id="3111"/>
    <lineage>
        <taxon>Eukaryota</taxon>
        <taxon>Viridiplantae</taxon>
        <taxon>Chlorophyta</taxon>
        <taxon>core chlorophytes</taxon>
        <taxon>Trebouxiophyceae</taxon>
        <taxon>Chlorellales</taxon>
        <taxon>Chlorellaceae</taxon>
        <taxon>Prototheca</taxon>
    </lineage>
</organism>
<reference evidence="11" key="1">
    <citation type="submission" date="2021-01" db="EMBL/GenBank/DDBJ databases">
        <authorList>
            <person name="Eckstrom K.M.E."/>
        </authorList>
    </citation>
    <scope>NUCLEOTIDE SEQUENCE</scope>
    <source>
        <strain evidence="11">UVCC 0001</strain>
    </source>
</reference>
<keyword evidence="6 10" id="KW-0812">Transmembrane</keyword>
<evidence type="ECO:0000256" key="9">
    <source>
        <dbReference type="ARBA" id="ARBA00023136"/>
    </source>
</evidence>
<name>A0AAD9IFE5_PROWI</name>
<proteinExistence type="inferred from homology"/>
<comment type="caution">
    <text evidence="10">Lacks conserved residue(s) required for the propagation of feature annotation.</text>
</comment>
<evidence type="ECO:0000256" key="10">
    <source>
        <dbReference type="RuleBase" id="RU363110"/>
    </source>
</evidence>
<accession>A0AAD9IFE5</accession>
<evidence type="ECO:0000256" key="4">
    <source>
        <dbReference type="ARBA" id="ARBA00022676"/>
    </source>
</evidence>